<dbReference type="GO" id="GO:0005524">
    <property type="term" value="F:ATP binding"/>
    <property type="evidence" value="ECO:0007669"/>
    <property type="project" value="UniProtKB-KW"/>
</dbReference>
<dbReference type="Gene3D" id="1.10.8.1070">
    <property type="match status" value="1"/>
</dbReference>
<dbReference type="PANTHER" id="PTHR32429">
    <property type="match status" value="1"/>
</dbReference>
<accession>A0AA38G299</accession>
<feature type="non-terminal residue" evidence="5">
    <location>
        <position position="85"/>
    </location>
</feature>
<keyword evidence="3" id="KW-0067">ATP-binding</keyword>
<organism evidence="5 6">
    <name type="scientific">Taxus chinensis</name>
    <name type="common">Chinese yew</name>
    <name type="synonym">Taxus wallichiana var. chinensis</name>
    <dbReference type="NCBI Taxonomy" id="29808"/>
    <lineage>
        <taxon>Eukaryota</taxon>
        <taxon>Viridiplantae</taxon>
        <taxon>Streptophyta</taxon>
        <taxon>Embryophyta</taxon>
        <taxon>Tracheophyta</taxon>
        <taxon>Spermatophyta</taxon>
        <taxon>Pinopsida</taxon>
        <taxon>Pinidae</taxon>
        <taxon>Conifers II</taxon>
        <taxon>Cupressales</taxon>
        <taxon>Taxaceae</taxon>
        <taxon>Taxus</taxon>
    </lineage>
</organism>
<feature type="domain" description="Ribulose bisphosphate carboxylase/oxygenase activase AAA helical" evidence="4">
    <location>
        <begin position="4"/>
        <end position="84"/>
    </location>
</feature>
<keyword evidence="6" id="KW-1185">Reference proteome</keyword>
<evidence type="ECO:0000256" key="3">
    <source>
        <dbReference type="ARBA" id="ARBA00022840"/>
    </source>
</evidence>
<gene>
    <name evidence="5" type="ORF">KI387_022992</name>
</gene>
<comment type="caution">
    <text evidence="5">The sequence shown here is derived from an EMBL/GenBank/DDBJ whole genome shotgun (WGS) entry which is preliminary data.</text>
</comment>
<dbReference type="AlphaFoldDB" id="A0AA38G299"/>
<dbReference type="OMA" id="LKWVEDI"/>
<sequence>QPTHEDLVNIVHRMYQNDGLSKDEVVRIVDSFPNQALDFYGALRSRTYDRFVLKWVEDIGGAEKLGEKLVRRRKDDALPAFIPPK</sequence>
<proteinExistence type="predicted"/>
<dbReference type="InterPro" id="IPR044960">
    <property type="entry name" value="RCA-like"/>
</dbReference>
<evidence type="ECO:0000256" key="2">
    <source>
        <dbReference type="ARBA" id="ARBA00022741"/>
    </source>
</evidence>
<dbReference type="Proteomes" id="UP000824469">
    <property type="component" value="Unassembled WGS sequence"/>
</dbReference>
<comment type="subcellular location">
    <subcellularLocation>
        <location evidence="1">Plastid</location>
        <location evidence="1">Chloroplast stroma</location>
    </subcellularLocation>
</comment>
<evidence type="ECO:0000256" key="1">
    <source>
        <dbReference type="ARBA" id="ARBA00004470"/>
    </source>
</evidence>
<dbReference type="GO" id="GO:0009570">
    <property type="term" value="C:chloroplast stroma"/>
    <property type="evidence" value="ECO:0007669"/>
    <property type="project" value="UniProtKB-SubCell"/>
</dbReference>
<reference evidence="5 6" key="1">
    <citation type="journal article" date="2021" name="Nat. Plants">
        <title>The Taxus genome provides insights into paclitaxel biosynthesis.</title>
        <authorList>
            <person name="Xiong X."/>
            <person name="Gou J."/>
            <person name="Liao Q."/>
            <person name="Li Y."/>
            <person name="Zhou Q."/>
            <person name="Bi G."/>
            <person name="Li C."/>
            <person name="Du R."/>
            <person name="Wang X."/>
            <person name="Sun T."/>
            <person name="Guo L."/>
            <person name="Liang H."/>
            <person name="Lu P."/>
            <person name="Wu Y."/>
            <person name="Zhang Z."/>
            <person name="Ro D.K."/>
            <person name="Shang Y."/>
            <person name="Huang S."/>
            <person name="Yan J."/>
        </authorList>
    </citation>
    <scope>NUCLEOTIDE SEQUENCE [LARGE SCALE GENOMIC DNA]</scope>
    <source>
        <strain evidence="5">Ta-2019</strain>
    </source>
</reference>
<protein>
    <recommendedName>
        <fullName evidence="4">Ribulose bisphosphate carboxylase/oxygenase activase AAA helical domain-containing protein</fullName>
    </recommendedName>
</protein>
<keyword evidence="2" id="KW-0547">Nucleotide-binding</keyword>
<feature type="non-terminal residue" evidence="5">
    <location>
        <position position="1"/>
    </location>
</feature>
<name>A0AA38G299_TAXCH</name>
<evidence type="ECO:0000259" key="4">
    <source>
        <dbReference type="Pfam" id="PF21228"/>
    </source>
</evidence>
<evidence type="ECO:0000313" key="6">
    <source>
        <dbReference type="Proteomes" id="UP000824469"/>
    </source>
</evidence>
<evidence type="ECO:0000313" key="5">
    <source>
        <dbReference type="EMBL" id="KAH9314365.1"/>
    </source>
</evidence>
<dbReference type="Pfam" id="PF21228">
    <property type="entry name" value="RuBisCO_activase_AAA_helical"/>
    <property type="match status" value="1"/>
</dbReference>
<dbReference type="InterPro" id="IPR048571">
    <property type="entry name" value="RuBisCO_activase_AAA_helical"/>
</dbReference>
<dbReference type="EMBL" id="JAHRHJ020000005">
    <property type="protein sequence ID" value="KAH9314365.1"/>
    <property type="molecule type" value="Genomic_DNA"/>
</dbReference>
<dbReference type="PANTHER" id="PTHR32429:SF11">
    <property type="entry name" value="RIBULOSE BISPHOSPHATE CARBOXYLASE_OXYGENASE ACTIVASE, CHLOROPLASTIC"/>
    <property type="match status" value="1"/>
</dbReference>